<organism evidence="2 3">
    <name type="scientific">Wenxinia marina DSM 24838</name>
    <dbReference type="NCBI Taxonomy" id="1123501"/>
    <lineage>
        <taxon>Bacteria</taxon>
        <taxon>Pseudomonadati</taxon>
        <taxon>Pseudomonadota</taxon>
        <taxon>Alphaproteobacteria</taxon>
        <taxon>Rhodobacterales</taxon>
        <taxon>Roseobacteraceae</taxon>
        <taxon>Wenxinia</taxon>
    </lineage>
</organism>
<dbReference type="Pfam" id="PF11272">
    <property type="entry name" value="DUF3072"/>
    <property type="match status" value="1"/>
</dbReference>
<evidence type="ECO:0000256" key="1">
    <source>
        <dbReference type="SAM" id="MobiDB-lite"/>
    </source>
</evidence>
<dbReference type="OrthoDB" id="7871968at2"/>
<dbReference type="Proteomes" id="UP000035100">
    <property type="component" value="Unassembled WGS sequence"/>
</dbReference>
<evidence type="ECO:0008006" key="4">
    <source>
        <dbReference type="Google" id="ProtNLM"/>
    </source>
</evidence>
<dbReference type="RefSeq" id="WP_018303949.1">
    <property type="nucleotide sequence ID" value="NZ_KB902310.1"/>
</dbReference>
<protein>
    <recommendedName>
        <fullName evidence="4">DUF3072 domain-containing protein</fullName>
    </recommendedName>
</protein>
<gene>
    <name evidence="2" type="ORF">Wenmar_02817</name>
</gene>
<evidence type="ECO:0000313" key="2">
    <source>
        <dbReference type="EMBL" id="KIQ68546.1"/>
    </source>
</evidence>
<feature type="region of interest" description="Disordered" evidence="1">
    <location>
        <begin position="1"/>
        <end position="29"/>
    </location>
</feature>
<sequence>MIPPSKAVLPEPEAERSGEGAEAMTSRQEEELKALCDRTGEVFDPSLSRSQADHRIGKLREIAGDN</sequence>
<reference evidence="2 3" key="1">
    <citation type="submission" date="2013-01" db="EMBL/GenBank/DDBJ databases">
        <authorList>
            <person name="Fiebig A."/>
            <person name="Goeker M."/>
            <person name="Klenk H.-P.P."/>
        </authorList>
    </citation>
    <scope>NUCLEOTIDE SEQUENCE [LARGE SCALE GENOMIC DNA]</scope>
    <source>
        <strain evidence="2 3">DSM 24838</strain>
    </source>
</reference>
<dbReference type="InterPro" id="IPR021425">
    <property type="entry name" value="DUF3072"/>
</dbReference>
<accession>A0A0D0PAN5</accession>
<comment type="caution">
    <text evidence="2">The sequence shown here is derived from an EMBL/GenBank/DDBJ whole genome shotgun (WGS) entry which is preliminary data.</text>
</comment>
<evidence type="ECO:0000313" key="3">
    <source>
        <dbReference type="Proteomes" id="UP000035100"/>
    </source>
</evidence>
<name>A0A0D0PAN5_9RHOB</name>
<dbReference type="STRING" id="1123501.Wenmar_02817"/>
<keyword evidence="3" id="KW-1185">Reference proteome</keyword>
<dbReference type="EMBL" id="AONG01000013">
    <property type="protein sequence ID" value="KIQ68546.1"/>
    <property type="molecule type" value="Genomic_DNA"/>
</dbReference>
<proteinExistence type="predicted"/>
<dbReference type="AlphaFoldDB" id="A0A0D0PAN5"/>